<dbReference type="GO" id="GO:0000287">
    <property type="term" value="F:magnesium ion binding"/>
    <property type="evidence" value="ECO:0007669"/>
    <property type="project" value="TreeGrafter"/>
</dbReference>
<feature type="binding site" evidence="5">
    <location>
        <position position="127"/>
    </location>
    <ligand>
        <name>Mg(2+)</name>
        <dbReference type="ChEBI" id="CHEBI:18420"/>
    </ligand>
</feature>
<dbReference type="RefSeq" id="WP_183965277.1">
    <property type="nucleotide sequence ID" value="NZ_BAABEW010000017.1"/>
</dbReference>
<feature type="binding site" evidence="4">
    <location>
        <position position="69"/>
    </location>
    <ligand>
        <name>substrate</name>
    </ligand>
</feature>
<accession>A0A7W8HH95</accession>
<dbReference type="AlphaFoldDB" id="A0A7W8HH95"/>
<sequence length="293" mass="32064">MNAPRPRRSAMYVPAINQRAIEKSRSLEMDAVIFDLEDAVAPEMKPQARAQLVEAFAAGGFGHRETVIRVNAVDTDDFEQDLDAVARCQPHAVLLPKVSRPEDLEALSGRLAAHGLPASVLAWAMVETVDALADLDAIVTAGRSRRSRLDCLVVGTNDIAKETGVDPGEQRRYLIPWLMNVVLVARRHRICVLDGVWNDFSDRDGFDAEARQSVKMAFDGKTLIHPSQVEPANNIFSPSPHAVAKARSIAAAFERPENAGKGVINLDGKMVERLHLEQAQRLLEIQAAIAARG</sequence>
<evidence type="ECO:0000256" key="4">
    <source>
        <dbReference type="PIRSR" id="PIRSR015582-1"/>
    </source>
</evidence>
<comment type="cofactor">
    <cofactor evidence="1">
        <name>Mg(2+)</name>
        <dbReference type="ChEBI" id="CHEBI:18420"/>
    </cofactor>
</comment>
<dbReference type="EMBL" id="JACHGB010000002">
    <property type="protein sequence ID" value="MBB5271215.1"/>
    <property type="molecule type" value="Genomic_DNA"/>
</dbReference>
<keyword evidence="8" id="KW-1185">Reference proteome</keyword>
<organism evidence="7 8">
    <name type="scientific">Quisquiliibacterium transsilvanicum</name>
    <dbReference type="NCBI Taxonomy" id="1549638"/>
    <lineage>
        <taxon>Bacteria</taxon>
        <taxon>Pseudomonadati</taxon>
        <taxon>Pseudomonadota</taxon>
        <taxon>Betaproteobacteria</taxon>
        <taxon>Burkholderiales</taxon>
        <taxon>Burkholderiaceae</taxon>
        <taxon>Quisquiliibacterium</taxon>
    </lineage>
</organism>
<dbReference type="PIRSF" id="PIRSF015582">
    <property type="entry name" value="Cit_lyase_B"/>
    <property type="match status" value="1"/>
</dbReference>
<evidence type="ECO:0000256" key="1">
    <source>
        <dbReference type="ARBA" id="ARBA00001946"/>
    </source>
</evidence>
<protein>
    <submittedName>
        <fullName evidence="7">Citrate lyase subunit beta/citryl-CoA lyase</fullName>
        <ecNumber evidence="7">4.1.3.34</ecNumber>
    </submittedName>
</protein>
<dbReference type="GO" id="GO:0008816">
    <property type="term" value="F:citryl-CoA lyase activity"/>
    <property type="evidence" value="ECO:0007669"/>
    <property type="project" value="UniProtKB-EC"/>
</dbReference>
<evidence type="ECO:0000256" key="2">
    <source>
        <dbReference type="ARBA" id="ARBA00022723"/>
    </source>
</evidence>
<dbReference type="Pfam" id="PF03328">
    <property type="entry name" value="HpcH_HpaI"/>
    <property type="match status" value="1"/>
</dbReference>
<feature type="binding site" evidence="5">
    <location>
        <position position="158"/>
    </location>
    <ligand>
        <name>Mg(2+)</name>
        <dbReference type="ChEBI" id="CHEBI:18420"/>
    </ligand>
</feature>
<feature type="domain" description="HpcH/HpaI aldolase/citrate lyase" evidence="6">
    <location>
        <begin position="8"/>
        <end position="226"/>
    </location>
</feature>
<dbReference type="PANTHER" id="PTHR32308:SF10">
    <property type="entry name" value="CITRATE LYASE SUBUNIT BETA"/>
    <property type="match status" value="1"/>
</dbReference>
<dbReference type="EC" id="4.1.3.34" evidence="7"/>
<gene>
    <name evidence="7" type="ORF">HNQ70_001219</name>
</gene>
<dbReference type="InterPro" id="IPR011206">
    <property type="entry name" value="Citrate_lyase_beta/mcl1/mcl2"/>
</dbReference>
<reference evidence="7 8" key="1">
    <citation type="submission" date="2020-08" db="EMBL/GenBank/DDBJ databases">
        <title>Genomic Encyclopedia of Type Strains, Phase IV (KMG-IV): sequencing the most valuable type-strain genomes for metagenomic binning, comparative biology and taxonomic classification.</title>
        <authorList>
            <person name="Goeker M."/>
        </authorList>
    </citation>
    <scope>NUCLEOTIDE SEQUENCE [LARGE SCALE GENOMIC DNA]</scope>
    <source>
        <strain evidence="7 8">DSM 29781</strain>
    </source>
</reference>
<evidence type="ECO:0000256" key="5">
    <source>
        <dbReference type="PIRSR" id="PIRSR015582-2"/>
    </source>
</evidence>
<proteinExistence type="predicted"/>
<dbReference type="SUPFAM" id="SSF51621">
    <property type="entry name" value="Phosphoenolpyruvate/pyruvate domain"/>
    <property type="match status" value="1"/>
</dbReference>
<dbReference type="GO" id="GO:0006107">
    <property type="term" value="P:oxaloacetate metabolic process"/>
    <property type="evidence" value="ECO:0007669"/>
    <property type="project" value="TreeGrafter"/>
</dbReference>
<dbReference type="Proteomes" id="UP000532440">
    <property type="component" value="Unassembled WGS sequence"/>
</dbReference>
<dbReference type="InterPro" id="IPR015813">
    <property type="entry name" value="Pyrv/PenolPyrv_kinase-like_dom"/>
</dbReference>
<keyword evidence="3 5" id="KW-0460">Magnesium</keyword>
<keyword evidence="7" id="KW-0456">Lyase</keyword>
<dbReference type="Gene3D" id="3.20.20.60">
    <property type="entry name" value="Phosphoenolpyruvate-binding domains"/>
    <property type="match status" value="1"/>
</dbReference>
<evidence type="ECO:0000313" key="7">
    <source>
        <dbReference type="EMBL" id="MBB5271215.1"/>
    </source>
</evidence>
<dbReference type="InterPro" id="IPR005000">
    <property type="entry name" value="Aldolase/citrate-lyase_domain"/>
</dbReference>
<evidence type="ECO:0000259" key="6">
    <source>
        <dbReference type="Pfam" id="PF03328"/>
    </source>
</evidence>
<dbReference type="PANTHER" id="PTHR32308">
    <property type="entry name" value="LYASE BETA SUBUNIT, PUTATIVE (AFU_ORTHOLOGUE AFUA_4G13030)-RELATED"/>
    <property type="match status" value="1"/>
</dbReference>
<keyword evidence="2 5" id="KW-0479">Metal-binding</keyword>
<dbReference type="InterPro" id="IPR040442">
    <property type="entry name" value="Pyrv_kinase-like_dom_sf"/>
</dbReference>
<evidence type="ECO:0000313" key="8">
    <source>
        <dbReference type="Proteomes" id="UP000532440"/>
    </source>
</evidence>
<evidence type="ECO:0000256" key="3">
    <source>
        <dbReference type="ARBA" id="ARBA00022842"/>
    </source>
</evidence>
<feature type="binding site" evidence="4">
    <location>
        <position position="127"/>
    </location>
    <ligand>
        <name>substrate</name>
    </ligand>
</feature>
<comment type="caution">
    <text evidence="7">The sequence shown here is derived from an EMBL/GenBank/DDBJ whole genome shotgun (WGS) entry which is preliminary data.</text>
</comment>
<name>A0A7W8HH95_9BURK</name>